<keyword evidence="2" id="KW-1185">Reference proteome</keyword>
<name>A0ABU8V9Q5_9BURK</name>
<sequence length="57" mass="6378">MLNLMNVQVGQSIRLKNGTVAEVIDNIGDGIWLQLRLPGSDEEELVHCEEMAELVEQ</sequence>
<evidence type="ECO:0000313" key="2">
    <source>
        <dbReference type="Proteomes" id="UP001365846"/>
    </source>
</evidence>
<dbReference type="EMBL" id="JBBKZU010000002">
    <property type="protein sequence ID" value="MEJ8810283.1"/>
    <property type="molecule type" value="Genomic_DNA"/>
</dbReference>
<reference evidence="1 2" key="1">
    <citation type="submission" date="2024-03" db="EMBL/GenBank/DDBJ databases">
        <title>Novel species of the genus Variovorax.</title>
        <authorList>
            <person name="Liu Q."/>
            <person name="Xin Y.-H."/>
        </authorList>
    </citation>
    <scope>NUCLEOTIDE SEQUENCE [LARGE SCALE GENOMIC DNA]</scope>
    <source>
        <strain evidence="1 2">KACC 18899</strain>
    </source>
</reference>
<accession>A0ABU8V9Q5</accession>
<comment type="caution">
    <text evidence="1">The sequence shown here is derived from an EMBL/GenBank/DDBJ whole genome shotgun (WGS) entry which is preliminary data.</text>
</comment>
<evidence type="ECO:0000313" key="1">
    <source>
        <dbReference type="EMBL" id="MEJ8810283.1"/>
    </source>
</evidence>
<organism evidence="1 2">
    <name type="scientific">Variovorax ureilyticus</name>
    <dbReference type="NCBI Taxonomy" id="1836198"/>
    <lineage>
        <taxon>Bacteria</taxon>
        <taxon>Pseudomonadati</taxon>
        <taxon>Pseudomonadota</taxon>
        <taxon>Betaproteobacteria</taxon>
        <taxon>Burkholderiales</taxon>
        <taxon>Comamonadaceae</taxon>
        <taxon>Variovorax</taxon>
    </lineage>
</organism>
<protein>
    <submittedName>
        <fullName evidence="1">Uncharacterized protein</fullName>
    </submittedName>
</protein>
<dbReference type="Proteomes" id="UP001365846">
    <property type="component" value="Unassembled WGS sequence"/>
</dbReference>
<dbReference type="RefSeq" id="WP_340355610.1">
    <property type="nucleotide sequence ID" value="NZ_JBBKZU010000002.1"/>
</dbReference>
<proteinExistence type="predicted"/>
<gene>
    <name evidence="1" type="ORF">WKW77_04340</name>
</gene>